<dbReference type="AlphaFoldDB" id="A0A6M3XWR3"/>
<name>A0A6M3XWR3_9ZZZZ</name>
<protein>
    <submittedName>
        <fullName evidence="1">Uncharacterized protein</fullName>
    </submittedName>
</protein>
<gene>
    <name evidence="1" type="ORF">TM448B03123_0011</name>
</gene>
<organism evidence="1">
    <name type="scientific">viral metagenome</name>
    <dbReference type="NCBI Taxonomy" id="1070528"/>
    <lineage>
        <taxon>unclassified sequences</taxon>
        <taxon>metagenomes</taxon>
        <taxon>organismal metagenomes</taxon>
    </lineage>
</organism>
<reference evidence="1" key="1">
    <citation type="submission" date="2020-03" db="EMBL/GenBank/DDBJ databases">
        <title>The deep terrestrial virosphere.</title>
        <authorList>
            <person name="Holmfeldt K."/>
            <person name="Nilsson E."/>
            <person name="Simone D."/>
            <person name="Lopez-Fernandez M."/>
            <person name="Wu X."/>
            <person name="de Brujin I."/>
            <person name="Lundin D."/>
            <person name="Andersson A."/>
            <person name="Bertilsson S."/>
            <person name="Dopson M."/>
        </authorList>
    </citation>
    <scope>NUCLEOTIDE SEQUENCE</scope>
    <source>
        <strain evidence="1">TM448B03123</strain>
    </source>
</reference>
<evidence type="ECO:0000313" key="1">
    <source>
        <dbReference type="EMBL" id="QJI02330.1"/>
    </source>
</evidence>
<proteinExistence type="predicted"/>
<dbReference type="EMBL" id="MT144992">
    <property type="protein sequence ID" value="QJI02330.1"/>
    <property type="molecule type" value="Genomic_DNA"/>
</dbReference>
<accession>A0A6M3XWR3</accession>
<sequence>MMPKPPQNTRNEPAPLPLRLTYLYPLFTFYSEYPKADGVGRIRYYQDHSEVAALARKYLDWLEQHLPPDSYTQETITVRHSEREYTDDRITQLVASYYPDSDPYFHAVVVGFNTKRDCSLYDRAARQLGDLFH</sequence>